<dbReference type="SUPFAM" id="SSF53335">
    <property type="entry name" value="S-adenosyl-L-methionine-dependent methyltransferases"/>
    <property type="match status" value="1"/>
</dbReference>
<dbReference type="Gene3D" id="3.40.50.150">
    <property type="entry name" value="Vaccinia Virus protein VP39"/>
    <property type="match status" value="1"/>
</dbReference>
<sequence length="415" mass="47387">MITIVLFIQYWHDLNDLDNTKEVYDNTEEVYDNTEEVYDNTEEVYDNTGQVHDNTEEVYNNTEEVYDNTEEVYDNTGQVYDNTEEVYDNTGQVYDNTEEVYNNTEEVYDNTEEVYNNTEEVYDNTEEVYDNTGQMYDEHITPLSNLFALDSEYMLSIPSSHLLPSSLQGIHQYDEELIRQLRKYWIQTPTVGISNNPIYTSGIQFSQVGQSKLVDDLLGSKTGGFFVECGAGDGEFLSNTLFFEAFRNWTGLLVEADRRLFAELRANDRRSYAINACLSPNSTPAMLEYTNAGLNGGLASHMEPSQRRDLGRHRFLTGSDMVQCFPLASILKAIGVSHIDYLSLDTEGSEVSILKSIPYDDVTIDAISVEYRTVGSPEKTRKRLADIVDFMVKKRGYHVVKTLSKLDVVLQRQGK</sequence>
<accession>A0AAD9IY47</accession>
<feature type="coiled-coil region" evidence="1">
    <location>
        <begin position="17"/>
        <end position="44"/>
    </location>
</feature>
<comment type="caution">
    <text evidence="3">The sequence shown here is derived from an EMBL/GenBank/DDBJ whole genome shotgun (WGS) entry which is preliminary data.</text>
</comment>
<organism evidence="3 4">
    <name type="scientific">Paralvinella palmiformis</name>
    <dbReference type="NCBI Taxonomy" id="53620"/>
    <lineage>
        <taxon>Eukaryota</taxon>
        <taxon>Metazoa</taxon>
        <taxon>Spiralia</taxon>
        <taxon>Lophotrochozoa</taxon>
        <taxon>Annelida</taxon>
        <taxon>Polychaeta</taxon>
        <taxon>Sedentaria</taxon>
        <taxon>Canalipalpata</taxon>
        <taxon>Terebellida</taxon>
        <taxon>Terebelliformia</taxon>
        <taxon>Alvinellidae</taxon>
        <taxon>Paralvinella</taxon>
    </lineage>
</organism>
<dbReference type="GO" id="GO:0005789">
    <property type="term" value="C:endoplasmic reticulum membrane"/>
    <property type="evidence" value="ECO:0007669"/>
    <property type="project" value="TreeGrafter"/>
</dbReference>
<keyword evidence="4" id="KW-1185">Reference proteome</keyword>
<evidence type="ECO:0000256" key="1">
    <source>
        <dbReference type="SAM" id="Coils"/>
    </source>
</evidence>
<dbReference type="EMBL" id="JAODUP010000922">
    <property type="protein sequence ID" value="KAK2142712.1"/>
    <property type="molecule type" value="Genomic_DNA"/>
</dbReference>
<dbReference type="GO" id="GO:0005794">
    <property type="term" value="C:Golgi apparatus"/>
    <property type="evidence" value="ECO:0007669"/>
    <property type="project" value="TreeGrafter"/>
</dbReference>
<dbReference type="GO" id="GO:0005886">
    <property type="term" value="C:plasma membrane"/>
    <property type="evidence" value="ECO:0007669"/>
    <property type="project" value="TreeGrafter"/>
</dbReference>
<dbReference type="AlphaFoldDB" id="A0AAD9IY47"/>
<reference evidence="3" key="1">
    <citation type="journal article" date="2023" name="Mol. Biol. Evol.">
        <title>Third-Generation Sequencing Reveals the Adaptive Role of the Epigenome in Three Deep-Sea Polychaetes.</title>
        <authorList>
            <person name="Perez M."/>
            <person name="Aroh O."/>
            <person name="Sun Y."/>
            <person name="Lan Y."/>
            <person name="Juniper S.K."/>
            <person name="Young C.R."/>
            <person name="Angers B."/>
            <person name="Qian P.Y."/>
        </authorList>
    </citation>
    <scope>NUCLEOTIDE SEQUENCE</scope>
    <source>
        <strain evidence="3">P08H-3</strain>
    </source>
</reference>
<dbReference type="Pfam" id="PF05050">
    <property type="entry name" value="Methyltransf_21"/>
    <property type="match status" value="1"/>
</dbReference>
<keyword evidence="1" id="KW-0175">Coiled coil</keyword>
<dbReference type="PANTHER" id="PTHR34009">
    <property type="entry name" value="PROTEIN STAR"/>
    <property type="match status" value="1"/>
</dbReference>
<protein>
    <recommendedName>
        <fullName evidence="2">Methyltransferase FkbM domain-containing protein</fullName>
    </recommendedName>
</protein>
<dbReference type="InterPro" id="IPR053202">
    <property type="entry name" value="EGF_Rcpt_Signaling_Reg"/>
</dbReference>
<dbReference type="GO" id="GO:0031902">
    <property type="term" value="C:late endosome membrane"/>
    <property type="evidence" value="ECO:0007669"/>
    <property type="project" value="TreeGrafter"/>
</dbReference>
<dbReference type="PANTHER" id="PTHR34009:SF2">
    <property type="entry name" value="PROTEIN STAR"/>
    <property type="match status" value="1"/>
</dbReference>
<dbReference type="GO" id="GO:0016197">
    <property type="term" value="P:endosomal transport"/>
    <property type="evidence" value="ECO:0007669"/>
    <property type="project" value="TreeGrafter"/>
</dbReference>
<dbReference type="SUPFAM" id="SSF58104">
    <property type="entry name" value="Methyl-accepting chemotaxis protein (MCP) signaling domain"/>
    <property type="match status" value="1"/>
</dbReference>
<evidence type="ECO:0000313" key="3">
    <source>
        <dbReference type="EMBL" id="KAK2142712.1"/>
    </source>
</evidence>
<name>A0AAD9IY47_9ANNE</name>
<gene>
    <name evidence="3" type="ORF">LSH36_922g02029</name>
</gene>
<evidence type="ECO:0000313" key="4">
    <source>
        <dbReference type="Proteomes" id="UP001208570"/>
    </source>
</evidence>
<feature type="coiled-coil region" evidence="1">
    <location>
        <begin position="94"/>
        <end position="128"/>
    </location>
</feature>
<evidence type="ECO:0000259" key="2">
    <source>
        <dbReference type="Pfam" id="PF05050"/>
    </source>
</evidence>
<dbReference type="GO" id="GO:0006888">
    <property type="term" value="P:endoplasmic reticulum to Golgi vesicle-mediated transport"/>
    <property type="evidence" value="ECO:0007669"/>
    <property type="project" value="TreeGrafter"/>
</dbReference>
<dbReference type="InterPro" id="IPR029063">
    <property type="entry name" value="SAM-dependent_MTases_sf"/>
</dbReference>
<proteinExistence type="predicted"/>
<feature type="domain" description="Methyltransferase FkbM" evidence="2">
    <location>
        <begin position="228"/>
        <end position="398"/>
    </location>
</feature>
<dbReference type="Gene3D" id="1.10.287.950">
    <property type="entry name" value="Methyl-accepting chemotaxis protein"/>
    <property type="match status" value="1"/>
</dbReference>
<dbReference type="Proteomes" id="UP001208570">
    <property type="component" value="Unassembled WGS sequence"/>
</dbReference>
<dbReference type="InterPro" id="IPR006342">
    <property type="entry name" value="FkbM_mtfrase"/>
</dbReference>